<dbReference type="Gene3D" id="3.20.20.190">
    <property type="entry name" value="Phosphatidylinositol (PI) phosphodiesterase"/>
    <property type="match status" value="1"/>
</dbReference>
<dbReference type="PANTHER" id="PTHR46320:SF1">
    <property type="entry name" value="GLYCEROPHOSPHODIESTER PHOSPHODIESTERASE 1"/>
    <property type="match status" value="1"/>
</dbReference>
<organism evidence="8 9">
    <name type="scientific">Tropilaelaps mercedesae</name>
    <dbReference type="NCBI Taxonomy" id="418985"/>
    <lineage>
        <taxon>Eukaryota</taxon>
        <taxon>Metazoa</taxon>
        <taxon>Ecdysozoa</taxon>
        <taxon>Arthropoda</taxon>
        <taxon>Chelicerata</taxon>
        <taxon>Arachnida</taxon>
        <taxon>Acari</taxon>
        <taxon>Parasitiformes</taxon>
        <taxon>Mesostigmata</taxon>
        <taxon>Gamasina</taxon>
        <taxon>Dermanyssoidea</taxon>
        <taxon>Laelapidae</taxon>
        <taxon>Tropilaelaps</taxon>
    </lineage>
</organism>
<feature type="domain" description="GP-PDE" evidence="7">
    <location>
        <begin position="78"/>
        <end position="339"/>
    </location>
</feature>
<dbReference type="SUPFAM" id="SSF51695">
    <property type="entry name" value="PLC-like phosphodiesterases"/>
    <property type="match status" value="1"/>
</dbReference>
<dbReference type="GO" id="GO:0006644">
    <property type="term" value="P:phospholipid metabolic process"/>
    <property type="evidence" value="ECO:0007669"/>
    <property type="project" value="TreeGrafter"/>
</dbReference>
<evidence type="ECO:0000313" key="8">
    <source>
        <dbReference type="EMBL" id="OQR74890.1"/>
    </source>
</evidence>
<gene>
    <name evidence="8" type="ORF">BIW11_08779</name>
</gene>
<dbReference type="InParanoid" id="A0A1V9XN02"/>
<evidence type="ECO:0000256" key="4">
    <source>
        <dbReference type="ARBA" id="ARBA00023157"/>
    </source>
</evidence>
<proteinExistence type="predicted"/>
<dbReference type="Pfam" id="PF03009">
    <property type="entry name" value="GDPD"/>
    <property type="match status" value="1"/>
</dbReference>
<evidence type="ECO:0000256" key="5">
    <source>
        <dbReference type="ARBA" id="ARBA00023239"/>
    </source>
</evidence>
<keyword evidence="4" id="KW-1015">Disulfide bond</keyword>
<dbReference type="STRING" id="418985.A0A1V9XN02"/>
<evidence type="ECO:0000256" key="1">
    <source>
        <dbReference type="ARBA" id="ARBA00000110"/>
    </source>
</evidence>
<keyword evidence="6" id="KW-1133">Transmembrane helix</keyword>
<dbReference type="GO" id="GO:0046872">
    <property type="term" value="F:metal ion binding"/>
    <property type="evidence" value="ECO:0007669"/>
    <property type="project" value="UniProtKB-KW"/>
</dbReference>
<sequence length="339" mass="37994">MVLGLLLENVAGLPGELLLTSAQLSISALICIALIFATMSIIGLLLLLVSLILASMYKISLEKPKPEAVLQVLSPSSAVVFAHRAAALDAPENTISAIRLAKKNKAFGVELDLSFTKDGIAVVFHDDELDRTTNGTGSLSDHTWEEVSTLDASTNHIYRDRYEKEPVPLMDDAVDEALKLGLHIIIDVKAYDCRVVPYLIALFDKKPELYEKTLVASFFPQVIYTLRQTRPKMVAALIWRPHFLAYKDVEATRPRFENFPIKQWAAEIIDPLLDWSVHKFLWHLTGCSAVLIIKDCICPQYLRQWRARGIRVLSWTPNNPIEKDYILSLGVSLITDTLV</sequence>
<keyword evidence="9" id="KW-1185">Reference proteome</keyword>
<evidence type="ECO:0000256" key="2">
    <source>
        <dbReference type="ARBA" id="ARBA00022723"/>
    </source>
</evidence>
<dbReference type="FunCoup" id="A0A1V9XN02">
    <property type="interactions" value="207"/>
</dbReference>
<dbReference type="GO" id="GO:0016829">
    <property type="term" value="F:lyase activity"/>
    <property type="evidence" value="ECO:0007669"/>
    <property type="project" value="UniProtKB-KW"/>
</dbReference>
<dbReference type="AlphaFoldDB" id="A0A1V9XN02"/>
<dbReference type="GO" id="GO:0070291">
    <property type="term" value="P:N-acylethanolamine metabolic process"/>
    <property type="evidence" value="ECO:0007669"/>
    <property type="project" value="TreeGrafter"/>
</dbReference>
<dbReference type="GO" id="GO:0005886">
    <property type="term" value="C:plasma membrane"/>
    <property type="evidence" value="ECO:0007669"/>
    <property type="project" value="TreeGrafter"/>
</dbReference>
<accession>A0A1V9XN02</accession>
<protein>
    <submittedName>
        <fullName evidence="8">Glycerophosphodiester phosphodiesterase 1-like</fullName>
    </submittedName>
</protein>
<dbReference type="PANTHER" id="PTHR46320">
    <property type="entry name" value="GLYCEROPHOSPHODIESTER PHOSPHODIESTERASE 1"/>
    <property type="match status" value="1"/>
</dbReference>
<dbReference type="GO" id="GO:0008889">
    <property type="term" value="F:glycerophosphodiester phosphodiesterase activity"/>
    <property type="evidence" value="ECO:0007669"/>
    <property type="project" value="TreeGrafter"/>
</dbReference>
<feature type="transmembrane region" description="Helical" evidence="6">
    <location>
        <begin position="26"/>
        <end position="54"/>
    </location>
</feature>
<evidence type="ECO:0000256" key="3">
    <source>
        <dbReference type="ARBA" id="ARBA00022842"/>
    </source>
</evidence>
<comment type="catalytic activity">
    <reaction evidence="1">
        <text>an N-(acyl)-sphingosylphosphoethanolamine = an N-(acyl)-sphingosyl-1,3-cyclic phosphate + ethanolamine</text>
        <dbReference type="Rhea" id="RHEA:60648"/>
        <dbReference type="ChEBI" id="CHEBI:57603"/>
        <dbReference type="ChEBI" id="CHEBI:143891"/>
        <dbReference type="ChEBI" id="CHEBI:143892"/>
    </reaction>
</comment>
<dbReference type="EMBL" id="MNPL01007199">
    <property type="protein sequence ID" value="OQR74890.1"/>
    <property type="molecule type" value="Genomic_DNA"/>
</dbReference>
<reference evidence="8 9" key="1">
    <citation type="journal article" date="2017" name="Gigascience">
        <title>Draft genome of the honey bee ectoparasitic mite, Tropilaelaps mercedesae, is shaped by the parasitic life history.</title>
        <authorList>
            <person name="Dong X."/>
            <person name="Armstrong S.D."/>
            <person name="Xia D."/>
            <person name="Makepeace B.L."/>
            <person name="Darby A.C."/>
            <person name="Kadowaki T."/>
        </authorList>
    </citation>
    <scope>NUCLEOTIDE SEQUENCE [LARGE SCALE GENOMIC DNA]</scope>
    <source>
        <strain evidence="8">Wuxi-XJTLU</strain>
    </source>
</reference>
<keyword evidence="6" id="KW-0472">Membrane</keyword>
<comment type="caution">
    <text evidence="8">The sequence shown here is derived from an EMBL/GenBank/DDBJ whole genome shotgun (WGS) entry which is preliminary data.</text>
</comment>
<dbReference type="PROSITE" id="PS51704">
    <property type="entry name" value="GP_PDE"/>
    <property type="match status" value="1"/>
</dbReference>
<keyword evidence="6" id="KW-0812">Transmembrane</keyword>
<evidence type="ECO:0000256" key="6">
    <source>
        <dbReference type="SAM" id="Phobius"/>
    </source>
</evidence>
<dbReference type="CDD" id="cd08573">
    <property type="entry name" value="GDPD_GDE1"/>
    <property type="match status" value="1"/>
</dbReference>
<dbReference type="InterPro" id="IPR030395">
    <property type="entry name" value="GP_PDE_dom"/>
</dbReference>
<dbReference type="GO" id="GO:0006580">
    <property type="term" value="P:ethanolamine metabolic process"/>
    <property type="evidence" value="ECO:0007669"/>
    <property type="project" value="TreeGrafter"/>
</dbReference>
<dbReference type="InterPro" id="IPR017946">
    <property type="entry name" value="PLC-like_Pdiesterase_TIM-brl"/>
</dbReference>
<keyword evidence="2" id="KW-0479">Metal-binding</keyword>
<evidence type="ECO:0000313" key="9">
    <source>
        <dbReference type="Proteomes" id="UP000192247"/>
    </source>
</evidence>
<evidence type="ECO:0000259" key="7">
    <source>
        <dbReference type="PROSITE" id="PS51704"/>
    </source>
</evidence>
<dbReference type="OrthoDB" id="197419at2759"/>
<dbReference type="Proteomes" id="UP000192247">
    <property type="component" value="Unassembled WGS sequence"/>
</dbReference>
<keyword evidence="3" id="KW-0460">Magnesium</keyword>
<keyword evidence="5" id="KW-0456">Lyase</keyword>
<name>A0A1V9XN02_9ACAR</name>